<evidence type="ECO:0000256" key="2">
    <source>
        <dbReference type="ARBA" id="ARBA00022670"/>
    </source>
</evidence>
<dbReference type="InterPro" id="IPR045090">
    <property type="entry name" value="Pept_M3A_M3B"/>
</dbReference>
<dbReference type="EMBL" id="CP021417">
    <property type="protein sequence ID" value="ARU46563.1"/>
    <property type="molecule type" value="Genomic_DNA"/>
</dbReference>
<feature type="domain" description="Peptidase M3A/M3B catalytic" evidence="8">
    <location>
        <begin position="231"/>
        <end position="686"/>
    </location>
</feature>
<evidence type="ECO:0000256" key="1">
    <source>
        <dbReference type="ARBA" id="ARBA00006040"/>
    </source>
</evidence>
<dbReference type="FunFam" id="3.40.390.10:FF:000009">
    <property type="entry name" value="Oligopeptidase A"/>
    <property type="match status" value="1"/>
</dbReference>
<evidence type="ECO:0000259" key="8">
    <source>
        <dbReference type="Pfam" id="PF01432"/>
    </source>
</evidence>
<organism evidence="9 10">
    <name type="scientific">Corynebacterium silvaticum</name>
    <dbReference type="NCBI Taxonomy" id="2320431"/>
    <lineage>
        <taxon>Bacteria</taxon>
        <taxon>Bacillati</taxon>
        <taxon>Actinomycetota</taxon>
        <taxon>Actinomycetes</taxon>
        <taxon>Mycobacteriales</taxon>
        <taxon>Corynebacteriaceae</taxon>
        <taxon>Corynebacterium</taxon>
    </lineage>
</organism>
<keyword evidence="10" id="KW-1185">Reference proteome</keyword>
<evidence type="ECO:0000256" key="6">
    <source>
        <dbReference type="ARBA" id="ARBA00023049"/>
    </source>
</evidence>
<accession>A0A7Y4LFK3</accession>
<proteinExistence type="inferred from homology"/>
<evidence type="ECO:0000256" key="4">
    <source>
        <dbReference type="ARBA" id="ARBA00022801"/>
    </source>
</evidence>
<evidence type="ECO:0000256" key="5">
    <source>
        <dbReference type="ARBA" id="ARBA00022833"/>
    </source>
</evidence>
<sequence length="694" mass="76012">MTLPVSNPLLKESSLPYQLPPFRYISVEHFLPAFEAALATHDQEIAQIADNPESPSWENTVEALERSGRDLERVASVFFNLHATDSSEAMDKIAARVAPLLAEHSDAIYLNPALFARLEAVAAPEDAESKRLHAHVLRTFRRHGADLDESDMARLREINARLSVLADAFGRNLLADTKALAVQFPHGEELEGLSPGRLASAAADAQSAGVDGFVIPLELPTVQAEQGSLARHEARARLYEASQRRGAESNVGIVVETVQLRAERAALLGYETHADYVIAEETAGSAAAARDLLFDLAPAAAANARGEYKLLDEASRGESEEWVQESTMDGADWPYWESKVRARDFALDEEKLSQYFPLQQVLRDGVFYAANRLYGITVVPRSDLEGYAEGVEVWEVKDASGEGIGLFLTDYFGRSSKRGGAWMSSFMDQSDLLGTKPVVVNVMGITKPADGSDALLSIDSLRTVFHEFGHALHGLLSQVRYPTFSWTNVPRDYVEFPSQINENWAFDPAILKNFARHVDTGEVIPDELVAAIGKARQFGQGFATTEYLSAAVIDLAWHSLTKEEAAQLSPADIAEFERKALEDAGLDVEHVEPRYKSTYFNHIFAGGYSAGYYSYLWAEALDADGFDWFTEQGAAGVAASESAARDAGQKFRDLVLSRGGADDFTAVFESLRGRAKDVGPLLRRRGLTGAVQQG</sequence>
<keyword evidence="5 7" id="KW-0862">Zinc</keyword>
<dbReference type="RefSeq" id="WP_087454363.1">
    <property type="nucleotide sequence ID" value="NZ_CP021417.2"/>
</dbReference>
<dbReference type="KEGG" id="csil:CBE74_08830"/>
<dbReference type="GeneID" id="75008345"/>
<keyword evidence="4 7" id="KW-0378">Hydrolase</keyword>
<dbReference type="GO" id="GO:0004180">
    <property type="term" value="F:carboxypeptidase activity"/>
    <property type="evidence" value="ECO:0007669"/>
    <property type="project" value="TreeGrafter"/>
</dbReference>
<dbReference type="SUPFAM" id="SSF55486">
    <property type="entry name" value="Metalloproteases ('zincins'), catalytic domain"/>
    <property type="match status" value="1"/>
</dbReference>
<dbReference type="GO" id="GO:0046872">
    <property type="term" value="F:metal ion binding"/>
    <property type="evidence" value="ECO:0007669"/>
    <property type="project" value="UniProtKB-UniRule"/>
</dbReference>
<dbReference type="CDD" id="cd06456">
    <property type="entry name" value="M3A_DCP"/>
    <property type="match status" value="1"/>
</dbReference>
<dbReference type="Gene3D" id="1.10.1370.40">
    <property type="match status" value="3"/>
</dbReference>
<comment type="similarity">
    <text evidence="1 7">Belongs to the peptidase M3 family.</text>
</comment>
<protein>
    <submittedName>
        <fullName evidence="9">M3 family metallopeptidase</fullName>
    </submittedName>
</protein>
<dbReference type="GO" id="GO:0006508">
    <property type="term" value="P:proteolysis"/>
    <property type="evidence" value="ECO:0007669"/>
    <property type="project" value="UniProtKB-KW"/>
</dbReference>
<reference evidence="9 10" key="1">
    <citation type="journal article" date="2014" name="BMC Vet. Res.">
        <title>First report of Corynebacterium pseudotuberculosis from caseous lymphadenitis lesions in Black Alentejano pig (Sus scrofa domesticus).</title>
        <authorList>
            <person name="Oliveira M."/>
            <person name="Barroco C."/>
            <person name="Mottola C."/>
            <person name="Santos R."/>
            <person name="Lemsaddek A."/>
            <person name="Tavares L."/>
            <person name="Semedo-Lemsaddek T."/>
        </authorList>
    </citation>
    <scope>NUCLEOTIDE SEQUENCE [LARGE SCALE GENOMIC DNA]</scope>
    <source>
        <strain evidence="9 10">PO100/5</strain>
    </source>
</reference>
<keyword evidence="6 7" id="KW-0482">Metalloprotease</keyword>
<reference evidence="9 10" key="3">
    <citation type="journal article" date="2020" name="Int. J. Syst. Evol. Microbiol.">
        <title>Corynebacterium silvaticum sp. nov., a unique group of NTTB corynebacteria in wild boar and roe deer.</title>
        <authorList>
            <person name="Dangel A."/>
            <person name="Berger A."/>
            <person name="Rau J."/>
            <person name="Eisenberg T."/>
            <person name="Kampfer P."/>
            <person name="Margos G."/>
            <person name="Contzen M."/>
            <person name="Busse H.J."/>
            <person name="Konrad R."/>
            <person name="Peters M."/>
            <person name="Sting R."/>
            <person name="Sing A."/>
        </authorList>
    </citation>
    <scope>NUCLEOTIDE SEQUENCE [LARGE SCALE GENOMIC DNA]</scope>
    <source>
        <strain evidence="9 10">PO100/5</strain>
    </source>
</reference>
<name>A0A7Y4LFK3_9CORY</name>
<dbReference type="GO" id="GO:0005829">
    <property type="term" value="C:cytosol"/>
    <property type="evidence" value="ECO:0007669"/>
    <property type="project" value="TreeGrafter"/>
</dbReference>
<dbReference type="Pfam" id="PF01432">
    <property type="entry name" value="Peptidase_M3"/>
    <property type="match status" value="1"/>
</dbReference>
<dbReference type="PANTHER" id="PTHR43660:SF1">
    <property type="entry name" value="DIPEPTIDYL CARBOXYPEPTIDASE"/>
    <property type="match status" value="1"/>
</dbReference>
<reference evidence="9 10" key="4">
    <citation type="journal article" date="2020" name="PLoS ONE">
        <title>Taxonomic classification of strain PO100/5 shows a broader geographic distribution and genetic markers of the recently described Corynebacterium silvaticum.</title>
        <authorList>
            <person name="Viana M.V.C."/>
            <person name="Profeta R."/>
            <person name="da Silva A.L."/>
            <person name="Hurtado R."/>
            <person name="Cerqueira J.C."/>
            <person name="Ribeiro B.F.S."/>
            <person name="Almeida M.O."/>
            <person name="Morais-Rodrigues F."/>
            <person name="Soares S.C."/>
            <person name="Oliveira M."/>
            <person name="Tavares L."/>
            <person name="Figueiredo H."/>
            <person name="Wattam A.R."/>
            <person name="Barh D."/>
            <person name="Ghosh P."/>
            <person name="Silva A."/>
            <person name="Azevedo V."/>
        </authorList>
    </citation>
    <scope>NUCLEOTIDE SEQUENCE [LARGE SCALE GENOMIC DNA]</scope>
    <source>
        <strain evidence="9 10">PO100/5</strain>
    </source>
</reference>
<dbReference type="AlphaFoldDB" id="A0A7Y4LFK3"/>
<dbReference type="GO" id="GO:0004222">
    <property type="term" value="F:metalloendopeptidase activity"/>
    <property type="evidence" value="ECO:0007669"/>
    <property type="project" value="InterPro"/>
</dbReference>
<keyword evidence="3 7" id="KW-0479">Metal-binding</keyword>
<gene>
    <name evidence="9" type="ORF">CBE74_08830</name>
</gene>
<reference evidence="9 10" key="2">
    <citation type="journal article" date="2020" name="Antonie Van Leeuwenhoek">
        <title>Phylogenomic characterisation of a novel corynebacterial species pathogenic to animals.</title>
        <authorList>
            <person name="Moller J."/>
            <person name="Musella L."/>
            <person name="Melnikov V."/>
            <person name="Geissdorfer W."/>
            <person name="Burkovski A."/>
            <person name="Sangal V."/>
        </authorList>
    </citation>
    <scope>NUCLEOTIDE SEQUENCE [LARGE SCALE GENOMIC DNA]</scope>
    <source>
        <strain evidence="9 10">PO100/5</strain>
    </source>
</reference>
<comment type="cofactor">
    <cofactor evidence="7">
        <name>Zn(2+)</name>
        <dbReference type="ChEBI" id="CHEBI:29105"/>
    </cofactor>
    <text evidence="7">Binds 1 zinc ion.</text>
</comment>
<dbReference type="InterPro" id="IPR001567">
    <property type="entry name" value="Pept_M3A_M3B_dom"/>
</dbReference>
<dbReference type="Proteomes" id="UP000195652">
    <property type="component" value="Chromosome"/>
</dbReference>
<dbReference type="OrthoDB" id="9773538at2"/>
<dbReference type="InterPro" id="IPR034005">
    <property type="entry name" value="M3A_DCP"/>
</dbReference>
<evidence type="ECO:0000256" key="7">
    <source>
        <dbReference type="RuleBase" id="RU003435"/>
    </source>
</evidence>
<dbReference type="PANTHER" id="PTHR43660">
    <property type="entry name" value="DIPEPTIDYL CARBOXYPEPTIDASE"/>
    <property type="match status" value="1"/>
</dbReference>
<evidence type="ECO:0000313" key="9">
    <source>
        <dbReference type="EMBL" id="ARU46563.1"/>
    </source>
</evidence>
<evidence type="ECO:0000256" key="3">
    <source>
        <dbReference type="ARBA" id="ARBA00022723"/>
    </source>
</evidence>
<evidence type="ECO:0000313" key="10">
    <source>
        <dbReference type="Proteomes" id="UP000195652"/>
    </source>
</evidence>
<keyword evidence="2 7" id="KW-0645">Protease</keyword>